<dbReference type="InterPro" id="IPR050494">
    <property type="entry name" value="Ser_Thr_dual-spec_kinase"/>
</dbReference>
<dbReference type="GO" id="GO:0005737">
    <property type="term" value="C:cytoplasm"/>
    <property type="evidence" value="ECO:0007669"/>
    <property type="project" value="TreeGrafter"/>
</dbReference>
<evidence type="ECO:0000256" key="9">
    <source>
        <dbReference type="ARBA" id="ARBA00049308"/>
    </source>
</evidence>
<dbReference type="PANTHER" id="PTHR24058">
    <property type="entry name" value="DUAL SPECIFICITY PROTEIN KINASE"/>
    <property type="match status" value="1"/>
</dbReference>
<evidence type="ECO:0000313" key="15">
    <source>
        <dbReference type="Proteomes" id="UP000186601"/>
    </source>
</evidence>
<comment type="catalytic activity">
    <reaction evidence="9">
        <text>L-threonyl-[protein] + ATP = O-phospho-L-threonyl-[protein] + ADP + H(+)</text>
        <dbReference type="Rhea" id="RHEA:46608"/>
        <dbReference type="Rhea" id="RHEA-COMP:11060"/>
        <dbReference type="Rhea" id="RHEA-COMP:11605"/>
        <dbReference type="ChEBI" id="CHEBI:15378"/>
        <dbReference type="ChEBI" id="CHEBI:30013"/>
        <dbReference type="ChEBI" id="CHEBI:30616"/>
        <dbReference type="ChEBI" id="CHEBI:61977"/>
        <dbReference type="ChEBI" id="CHEBI:456216"/>
        <dbReference type="EC" id="2.7.12.1"/>
    </reaction>
</comment>
<feature type="region of interest" description="Disordered" evidence="12">
    <location>
        <begin position="81"/>
        <end position="152"/>
    </location>
</feature>
<accession>A0A2R6RLL4</accession>
<dbReference type="GO" id="GO:0004712">
    <property type="term" value="F:protein serine/threonine/tyrosine kinase activity"/>
    <property type="evidence" value="ECO:0007669"/>
    <property type="project" value="UniProtKB-EC"/>
</dbReference>
<feature type="region of interest" description="Disordered" evidence="12">
    <location>
        <begin position="1"/>
        <end position="53"/>
    </location>
</feature>
<feature type="compositionally biased region" description="Polar residues" evidence="12">
    <location>
        <begin position="647"/>
        <end position="673"/>
    </location>
</feature>
<evidence type="ECO:0000256" key="6">
    <source>
        <dbReference type="ARBA" id="ARBA00022777"/>
    </source>
</evidence>
<dbReference type="Gene3D" id="3.30.200.20">
    <property type="entry name" value="Phosphorylase Kinase, domain 1"/>
    <property type="match status" value="1"/>
</dbReference>
<keyword evidence="15" id="KW-1185">Reference proteome</keyword>
<protein>
    <recommendedName>
        <fullName evidence="2">dual-specificity kinase</fullName>
        <ecNumber evidence="2">2.7.12.1</ecNumber>
    </recommendedName>
</protein>
<dbReference type="PANTHER" id="PTHR24058:SF22">
    <property type="entry name" value="DUAL SPECIFICITY TYROSINE-PHOSPHORYLATION-REGULATED KINASE 4"/>
    <property type="match status" value="1"/>
</dbReference>
<evidence type="ECO:0000256" key="11">
    <source>
        <dbReference type="PROSITE-ProRule" id="PRU10141"/>
    </source>
</evidence>
<feature type="compositionally biased region" description="Polar residues" evidence="12">
    <location>
        <begin position="92"/>
        <end position="101"/>
    </location>
</feature>
<feature type="compositionally biased region" description="Polar residues" evidence="12">
    <location>
        <begin position="427"/>
        <end position="453"/>
    </location>
</feature>
<feature type="compositionally biased region" description="Low complexity" evidence="12">
    <location>
        <begin position="854"/>
        <end position="875"/>
    </location>
</feature>
<evidence type="ECO:0000256" key="3">
    <source>
        <dbReference type="ARBA" id="ARBA00022527"/>
    </source>
</evidence>
<evidence type="ECO:0000256" key="10">
    <source>
        <dbReference type="ARBA" id="ARBA00051680"/>
    </source>
</evidence>
<feature type="compositionally biased region" description="Polar residues" evidence="12">
    <location>
        <begin position="291"/>
        <end position="302"/>
    </location>
</feature>
<dbReference type="EMBL" id="MLYV02000233">
    <property type="protein sequence ID" value="PSS30914.1"/>
    <property type="molecule type" value="Genomic_DNA"/>
</dbReference>
<reference evidence="14 15" key="1">
    <citation type="submission" date="2018-02" db="EMBL/GenBank/DDBJ databases">
        <title>Genome sequence of the basidiomycete white-rot fungus Phlebia centrifuga.</title>
        <authorList>
            <person name="Granchi Z."/>
            <person name="Peng M."/>
            <person name="de Vries R.P."/>
            <person name="Hilden K."/>
            <person name="Makela M.R."/>
            <person name="Grigoriev I."/>
            <person name="Riley R."/>
        </authorList>
    </citation>
    <scope>NUCLEOTIDE SEQUENCE [LARGE SCALE GENOMIC DNA]</scope>
    <source>
        <strain evidence="14 15">FBCC195</strain>
    </source>
</reference>
<keyword evidence="3" id="KW-0723">Serine/threonine-protein kinase</keyword>
<feature type="compositionally biased region" description="Polar residues" evidence="12">
    <location>
        <begin position="603"/>
        <end position="612"/>
    </location>
</feature>
<dbReference type="Gene3D" id="1.10.510.10">
    <property type="entry name" value="Transferase(Phosphotransferase) domain 1"/>
    <property type="match status" value="1"/>
</dbReference>
<organism evidence="14 15">
    <name type="scientific">Hermanssonia centrifuga</name>
    <dbReference type="NCBI Taxonomy" id="98765"/>
    <lineage>
        <taxon>Eukaryota</taxon>
        <taxon>Fungi</taxon>
        <taxon>Dikarya</taxon>
        <taxon>Basidiomycota</taxon>
        <taxon>Agaricomycotina</taxon>
        <taxon>Agaricomycetes</taxon>
        <taxon>Polyporales</taxon>
        <taxon>Meruliaceae</taxon>
        <taxon>Hermanssonia</taxon>
    </lineage>
</organism>
<feature type="compositionally biased region" description="Polar residues" evidence="12">
    <location>
        <begin position="1122"/>
        <end position="1137"/>
    </location>
</feature>
<feature type="region of interest" description="Disordered" evidence="12">
    <location>
        <begin position="496"/>
        <end position="1210"/>
    </location>
</feature>
<feature type="compositionally biased region" description="Basic and acidic residues" evidence="12">
    <location>
        <begin position="1019"/>
        <end position="1056"/>
    </location>
</feature>
<feature type="compositionally biased region" description="Low complexity" evidence="12">
    <location>
        <begin position="1170"/>
        <end position="1181"/>
    </location>
</feature>
<dbReference type="InterPro" id="IPR042521">
    <property type="entry name" value="DYRK"/>
</dbReference>
<gene>
    <name evidence="14" type="ORF">PHLCEN_2v2539</name>
</gene>
<feature type="compositionally biased region" description="Low complexity" evidence="12">
    <location>
        <begin position="957"/>
        <end position="973"/>
    </location>
</feature>
<dbReference type="GO" id="GO:0005856">
    <property type="term" value="C:cytoskeleton"/>
    <property type="evidence" value="ECO:0007669"/>
    <property type="project" value="TreeGrafter"/>
</dbReference>
<feature type="compositionally biased region" description="Basic and acidic residues" evidence="12">
    <location>
        <begin position="727"/>
        <end position="743"/>
    </location>
</feature>
<feature type="compositionally biased region" description="Basic and acidic residues" evidence="12">
    <location>
        <begin position="326"/>
        <end position="335"/>
    </location>
</feature>
<evidence type="ECO:0000256" key="1">
    <source>
        <dbReference type="ARBA" id="ARBA00008867"/>
    </source>
</evidence>
<dbReference type="GO" id="GO:0004674">
    <property type="term" value="F:protein serine/threonine kinase activity"/>
    <property type="evidence" value="ECO:0007669"/>
    <property type="project" value="UniProtKB-KW"/>
</dbReference>
<feature type="region of interest" description="Disordered" evidence="12">
    <location>
        <begin position="1216"/>
        <end position="1235"/>
    </location>
</feature>
<feature type="compositionally biased region" description="Basic and acidic residues" evidence="12">
    <location>
        <begin position="407"/>
        <end position="418"/>
    </location>
</feature>
<evidence type="ECO:0000256" key="4">
    <source>
        <dbReference type="ARBA" id="ARBA00022679"/>
    </source>
</evidence>
<dbReference type="SUPFAM" id="SSF56112">
    <property type="entry name" value="Protein kinase-like (PK-like)"/>
    <property type="match status" value="1"/>
</dbReference>
<feature type="region of interest" description="Disordered" evidence="12">
    <location>
        <begin position="259"/>
        <end position="456"/>
    </location>
</feature>
<evidence type="ECO:0000256" key="2">
    <source>
        <dbReference type="ARBA" id="ARBA00013203"/>
    </source>
</evidence>
<comment type="catalytic activity">
    <reaction evidence="8">
        <text>L-seryl-[protein] + ATP = O-phospho-L-seryl-[protein] + ADP + H(+)</text>
        <dbReference type="Rhea" id="RHEA:17989"/>
        <dbReference type="Rhea" id="RHEA-COMP:9863"/>
        <dbReference type="Rhea" id="RHEA-COMP:11604"/>
        <dbReference type="ChEBI" id="CHEBI:15378"/>
        <dbReference type="ChEBI" id="CHEBI:29999"/>
        <dbReference type="ChEBI" id="CHEBI:30616"/>
        <dbReference type="ChEBI" id="CHEBI:83421"/>
        <dbReference type="ChEBI" id="CHEBI:456216"/>
        <dbReference type="EC" id="2.7.12.1"/>
    </reaction>
</comment>
<feature type="compositionally biased region" description="Low complexity" evidence="12">
    <location>
        <begin position="897"/>
        <end position="908"/>
    </location>
</feature>
<dbReference type="PROSITE" id="PS50011">
    <property type="entry name" value="PROTEIN_KINASE_DOM"/>
    <property type="match status" value="1"/>
</dbReference>
<dbReference type="OrthoDB" id="9332038at2759"/>
<evidence type="ECO:0000256" key="12">
    <source>
        <dbReference type="SAM" id="MobiDB-lite"/>
    </source>
</evidence>
<feature type="binding site" evidence="11">
    <location>
        <position position="1529"/>
    </location>
    <ligand>
        <name>ATP</name>
        <dbReference type="ChEBI" id="CHEBI:30616"/>
    </ligand>
</feature>
<feature type="domain" description="Protein kinase" evidence="13">
    <location>
        <begin position="1500"/>
        <end position="1658"/>
    </location>
</feature>
<feature type="compositionally biased region" description="Low complexity" evidence="12">
    <location>
        <begin position="793"/>
        <end position="814"/>
    </location>
</feature>
<feature type="compositionally biased region" description="Polar residues" evidence="12">
    <location>
        <begin position="1219"/>
        <end position="1231"/>
    </location>
</feature>
<dbReference type="PROSITE" id="PS00108">
    <property type="entry name" value="PROTEIN_KINASE_ST"/>
    <property type="match status" value="1"/>
</dbReference>
<sequence length="1658" mass="178065">MSTPPSPRLGQPAVIDNKGRSKRRERPPTLDFVESNGETRLDRDAAEGASEQVTFRFSPDKPFRLTAQLLQPRLRLLNVGERGGEATESDLPRSTSATSSLDPYYFGAGTPSSESPVPPVPSLLPRTPEMGPFRDPVTPGKDPASIDRRGLVGVGELTTPRWARGERRDEIDIDEQVDEVDEDELAEVIGEDVDGHREELEEEVDVPDSPWTIEAIDGEPDEIDEVMSPLCQLIDVALIPCVLCNQFLDVQPLPRSLRSKRSMAEESGGEEILYPRHPLSSQDRPPLPSGANISPLNMGNENKTLDANAGSPPSAFIPHGQRPRKRTSDEFELDHSGSLVSKRSSVSSFKEKDKTAARRHRSLGGGMPTMSPPARDKVKERRRDTLAVNIKHTRQMSTSSSSSSHGEPLHSRRLHTSDYSHLPPSPGSSSIQQFLRHASTGSNAASPSQSSPREQPAHLAANVAHSLLRGTQEGWSDMDDLATVEALRKLDGISGRTARARSSVGGHSRVNSTSRPSTPAGTSVQWEGVENRRASRTGSTQTPQANKDRGSKGQTIPPRQGLGLGLIDPSLEPNHNGNANNGKDELHGSPVPEKPIKKHGSIGQRSSFTPKRSSASSTTYTSTPTTSSRDSASLSAGTSLTSVSAISGRQSQSNSKARRNSAGSDISSHSVDGTSIRDRAASLAAATDAAEENIVPPVPPLPKDLSSLKAHAQGGSVSVAFPAFEGSEERERARRGHSDRDDAATLDIPTFPSTPSKQHFQPVKSATPTTSAPQKTPSKKWSFTNPLGKKLVSSPSQSSMKDSGSSKSAGLALSPRALSFTGRKATSKDQPSTPTTVRKRSGETWASVNPDAMASASSLASLSSIGSVHPVSPSTSAPPPTMFSKTPDHLAPSRPETASSSSTNLTASMPPIPQHTPLSPTSSIRRGPSTKRLTPSSIPFFRRSSSQSMQMPPPDVPSTSPTYSSSQQSSSTYLRPPSGLSPTKDIAPVSVPGSSHKKSSVLSLGLPSLLKGSSSRRSLHSDKEKSDAKSAKEEARHARDAEKEKHKKEDKDRSESRISVLMGRKRGKTLSSAQPKKPEPVALPPMQMSALPAATAQRVASLKSGSTSSLSSTQSTPKGPSRLTSQTVSSLQKQSDASLRITRNVLPTIAGSPSVGTLPHHSSKEPPPLSSLNSSSALSKETPTKIPRISSRSSATNSPTAKASGAGRRASVIIGGSSAAPSRGTSPSAGNDATEFGVLENGQAPKGVVGTTSQRHSVRASPSTTSSRVPRQAIASTSSVANGTTSRKNRESMSFAGLRKSSTGSVASITAVAATQNEPQTTTHHRFSALSPSKGLKLLSPKISLPSARSSTISAANQSISQTIASPTRQTRSTPSPVLSIMDEEELLGDEEMLQYIKRQQAKKLANGASQRELDELLRFPEPIRPVSPVSPAAILKSSRVQHLSEYECKEILEYPSVYYIGQNSDKKPATLDNSTNNHGYDDERGDYLVVAHDHLAYRYETLDTLGKGSFGQVLHCRDHCTGESVAIKIIRNKKRFHHQALVEIKILDSLRKWDQEEKHHVIKMTEHFYFRGHLCIAMELLSINLYELIKANGFVGFSTALIRRFTSQMLQSLALMRHHRIVHCDLKPENVLLRHPAKSAIKVIDFGSSCFEHEKSK</sequence>
<feature type="compositionally biased region" description="Low complexity" evidence="12">
    <location>
        <begin position="1101"/>
        <end position="1116"/>
    </location>
</feature>
<dbReference type="SMART" id="SM00220">
    <property type="entry name" value="S_TKc"/>
    <property type="match status" value="1"/>
</dbReference>
<evidence type="ECO:0000313" key="14">
    <source>
        <dbReference type="EMBL" id="PSS30914.1"/>
    </source>
</evidence>
<proteinExistence type="inferred from homology"/>
<evidence type="ECO:0000259" key="13">
    <source>
        <dbReference type="PROSITE" id="PS50011"/>
    </source>
</evidence>
<dbReference type="InterPro" id="IPR000719">
    <property type="entry name" value="Prot_kinase_dom"/>
</dbReference>
<feature type="compositionally biased region" description="Low complexity" evidence="12">
    <location>
        <begin position="1000"/>
        <end position="1016"/>
    </location>
</feature>
<comment type="similarity">
    <text evidence="1">Belongs to the protein kinase superfamily. CMGC Ser/Thr protein kinase family. MNB/DYRK subfamily.</text>
</comment>
<feature type="compositionally biased region" description="Polar residues" evidence="12">
    <location>
        <begin position="536"/>
        <end position="545"/>
    </location>
</feature>
<keyword evidence="6" id="KW-0418">Kinase</keyword>
<dbReference type="GO" id="GO:0005524">
    <property type="term" value="F:ATP binding"/>
    <property type="evidence" value="ECO:0007669"/>
    <property type="project" value="UniProtKB-UniRule"/>
</dbReference>
<feature type="compositionally biased region" description="Basic and acidic residues" evidence="12">
    <location>
        <begin position="374"/>
        <end position="385"/>
    </location>
</feature>
<keyword evidence="7 11" id="KW-0067">ATP-binding</keyword>
<dbReference type="Gene3D" id="3.30.10.30">
    <property type="entry name" value="DYRK"/>
    <property type="match status" value="1"/>
</dbReference>
<keyword evidence="5 11" id="KW-0547">Nucleotide-binding</keyword>
<dbReference type="STRING" id="98765.A0A2R6RLL4"/>
<comment type="catalytic activity">
    <reaction evidence="10">
        <text>L-tyrosyl-[protein] + ATP = O-phospho-L-tyrosyl-[protein] + ADP + H(+)</text>
        <dbReference type="Rhea" id="RHEA:10596"/>
        <dbReference type="Rhea" id="RHEA-COMP:10136"/>
        <dbReference type="Rhea" id="RHEA-COMP:20101"/>
        <dbReference type="ChEBI" id="CHEBI:15378"/>
        <dbReference type="ChEBI" id="CHEBI:30616"/>
        <dbReference type="ChEBI" id="CHEBI:46858"/>
        <dbReference type="ChEBI" id="CHEBI:61978"/>
        <dbReference type="ChEBI" id="CHEBI:456216"/>
        <dbReference type="EC" id="2.7.12.1"/>
    </reaction>
</comment>
<dbReference type="PROSITE" id="PS00107">
    <property type="entry name" value="PROTEIN_KINASE_ATP"/>
    <property type="match status" value="1"/>
</dbReference>
<evidence type="ECO:0000256" key="8">
    <source>
        <dbReference type="ARBA" id="ARBA00049003"/>
    </source>
</evidence>
<feature type="compositionally biased region" description="Basic and acidic residues" evidence="12">
    <location>
        <begin position="37"/>
        <end position="46"/>
    </location>
</feature>
<feature type="compositionally biased region" description="Low complexity" evidence="12">
    <location>
        <begin position="935"/>
        <end position="950"/>
    </location>
</feature>
<feature type="compositionally biased region" description="Polar residues" evidence="12">
    <location>
        <begin position="1250"/>
        <end position="1286"/>
    </location>
</feature>
<feature type="compositionally biased region" description="Polar residues" evidence="12">
    <location>
        <begin position="751"/>
        <end position="785"/>
    </location>
</feature>
<comment type="caution">
    <text evidence="14">The sequence shown here is derived from an EMBL/GenBank/DDBJ whole genome shotgun (WGS) entry which is preliminary data.</text>
</comment>
<name>A0A2R6RLL4_9APHY</name>
<dbReference type="Proteomes" id="UP000186601">
    <property type="component" value="Unassembled WGS sequence"/>
</dbReference>
<feature type="compositionally biased region" description="Low complexity" evidence="12">
    <location>
        <begin position="613"/>
        <end position="645"/>
    </location>
</feature>
<feature type="compositionally biased region" description="Polar residues" evidence="12">
    <location>
        <begin position="1190"/>
        <end position="1201"/>
    </location>
</feature>
<dbReference type="InterPro" id="IPR017441">
    <property type="entry name" value="Protein_kinase_ATP_BS"/>
</dbReference>
<dbReference type="InterPro" id="IPR011009">
    <property type="entry name" value="Kinase-like_dom_sf"/>
</dbReference>
<dbReference type="Pfam" id="PF00069">
    <property type="entry name" value="Pkinase"/>
    <property type="match status" value="1"/>
</dbReference>
<feature type="compositionally biased region" description="Polar residues" evidence="12">
    <location>
        <begin position="509"/>
        <end position="525"/>
    </location>
</feature>
<feature type="region of interest" description="Disordered" evidence="12">
    <location>
        <begin position="1243"/>
        <end position="1299"/>
    </location>
</feature>
<dbReference type="InterPro" id="IPR008271">
    <property type="entry name" value="Ser/Thr_kinase_AS"/>
</dbReference>
<evidence type="ECO:0000256" key="5">
    <source>
        <dbReference type="ARBA" id="ARBA00022741"/>
    </source>
</evidence>
<evidence type="ECO:0000256" key="7">
    <source>
        <dbReference type="ARBA" id="ARBA00022840"/>
    </source>
</evidence>
<keyword evidence="4" id="KW-0808">Transferase</keyword>
<feature type="compositionally biased region" description="Low complexity" evidence="12">
    <location>
        <begin position="336"/>
        <end position="348"/>
    </location>
</feature>
<dbReference type="EC" id="2.7.12.1" evidence="2"/>